<dbReference type="EMBL" id="CAVMBE010000007">
    <property type="protein sequence ID" value="CAK3858569.1"/>
    <property type="molecule type" value="Genomic_DNA"/>
</dbReference>
<protein>
    <submittedName>
        <fullName evidence="2">Uncharacterized protein LOC112000686</fullName>
    </submittedName>
</protein>
<sequence>MLAIAILGLLTAVAVAAPVLEERQQDGRFTFYNLKTPASGPCDLAKGPDGALWGEAILKNNIFRIDPKTGQVDEYPIPFTTPISNRTIPGLNNALIQDRTAFSCAIRRGADGNLYASNGLRNQLVQINPTTKAIRIFQPPSQNPLGDLQPFNDLYTAHDGIYLTQTTANTFQFFAFATESFTTYAVPTPLALPLGLYVDSHGIVYIAEMLSNKILTFDPKTLEMNEYPLPQPAQLPTVVRAEKDGYIYFALFTGNGIGRISQTTHAIDLYHTNQTGGIGAEDTLDAAGGVWYSFFNVDSLARLDTATKRFSYVAFPETFAGPTAAAGLSGGGVLGDVPPYVDVAVNYGPGDAIWFASVLENTVGRYDISGLYG</sequence>
<dbReference type="InterPro" id="IPR015943">
    <property type="entry name" value="WD40/YVTN_repeat-like_dom_sf"/>
</dbReference>
<reference evidence="2" key="1">
    <citation type="submission" date="2023-11" db="EMBL/GenBank/DDBJ databases">
        <authorList>
            <person name="Alioto T."/>
            <person name="Alioto T."/>
            <person name="Gomez Garrido J."/>
        </authorList>
    </citation>
    <scope>NUCLEOTIDE SEQUENCE</scope>
</reference>
<dbReference type="Pfam" id="PF24684">
    <property type="entry name" value="Vgb_lyase"/>
    <property type="match status" value="1"/>
</dbReference>
<dbReference type="Proteomes" id="UP001296104">
    <property type="component" value="Unassembled WGS sequence"/>
</dbReference>
<evidence type="ECO:0000256" key="1">
    <source>
        <dbReference type="SAM" id="SignalP"/>
    </source>
</evidence>
<organism evidence="2 3">
    <name type="scientific">Lecanosticta acicola</name>
    <dbReference type="NCBI Taxonomy" id="111012"/>
    <lineage>
        <taxon>Eukaryota</taxon>
        <taxon>Fungi</taxon>
        <taxon>Dikarya</taxon>
        <taxon>Ascomycota</taxon>
        <taxon>Pezizomycotina</taxon>
        <taxon>Dothideomycetes</taxon>
        <taxon>Dothideomycetidae</taxon>
        <taxon>Mycosphaerellales</taxon>
        <taxon>Mycosphaerellaceae</taxon>
        <taxon>Lecanosticta</taxon>
    </lineage>
</organism>
<feature type="signal peptide" evidence="1">
    <location>
        <begin position="1"/>
        <end position="16"/>
    </location>
</feature>
<keyword evidence="1" id="KW-0732">Signal</keyword>
<evidence type="ECO:0000313" key="2">
    <source>
        <dbReference type="EMBL" id="CAK3858569.1"/>
    </source>
</evidence>
<dbReference type="Gene3D" id="2.130.10.10">
    <property type="entry name" value="YVTN repeat-like/Quinoprotein amine dehydrogenase"/>
    <property type="match status" value="2"/>
</dbReference>
<name>A0AAI9E898_9PEZI</name>
<gene>
    <name evidence="2" type="ORF">LECACI_7A001778</name>
</gene>
<accession>A0AAI9E898</accession>
<dbReference type="AlphaFoldDB" id="A0AAI9E898"/>
<dbReference type="InterPro" id="IPR051344">
    <property type="entry name" value="Vgb"/>
</dbReference>
<proteinExistence type="predicted"/>
<keyword evidence="3" id="KW-1185">Reference proteome</keyword>
<dbReference type="PANTHER" id="PTHR40274:SF3">
    <property type="entry name" value="VIRGINIAMYCIN B LYASE"/>
    <property type="match status" value="1"/>
</dbReference>
<dbReference type="PANTHER" id="PTHR40274">
    <property type="entry name" value="VIRGINIAMYCIN B LYASE"/>
    <property type="match status" value="1"/>
</dbReference>
<evidence type="ECO:0000313" key="3">
    <source>
        <dbReference type="Proteomes" id="UP001296104"/>
    </source>
</evidence>
<comment type="caution">
    <text evidence="2">The sequence shown here is derived from an EMBL/GenBank/DDBJ whole genome shotgun (WGS) entry which is preliminary data.</text>
</comment>
<feature type="chain" id="PRO_5042598986" evidence="1">
    <location>
        <begin position="17"/>
        <end position="373"/>
    </location>
</feature>
<dbReference type="SUPFAM" id="SSF63829">
    <property type="entry name" value="Calcium-dependent phosphotriesterase"/>
    <property type="match status" value="1"/>
</dbReference>